<protein>
    <submittedName>
        <fullName evidence="3">T-complex protein 11-like protein 1</fullName>
    </submittedName>
</protein>
<sequence>MAESPPKELLKAAEGLQNMAIAHEIALNQNFKIDKIEPEDDTLYKKVKDILHKAYWDILSDELSQSPPVYTQAMQLLEEIKQSLDELLFPHNARTKESINEVLDIALIKQQAENGVLDFSHYAQYVISLMAKICAPVRDERIAELKNCTNVIETFKGVMEVLELMKLDLTNFTINMYRPTIVASSIEYEKRKFSEFLKVQEDGLRKTRSWLSKYLTGDVIRANSTDANAVKQITDFILIEAYLDLLEFDITPSAETLMLDQGRIIDLRNKTCRLVINGSILSILSAAYPLRNVNINEIKEHITVLLDSINSNKDLEKALPNIVIQVKADIEKIQDSANAVSSVERNNCLSMLEKLILELSRADHRIRQSISSRIKTFFKSAIMLQSPDPQQIPSVLSLLGRELMDVAKQFLILITRNRTIFEEYYQKIVTLVIRDEHSDCAPVH</sequence>
<dbReference type="GO" id="GO:0007165">
    <property type="term" value="P:signal transduction"/>
    <property type="evidence" value="ECO:0007669"/>
    <property type="project" value="TreeGrafter"/>
</dbReference>
<evidence type="ECO:0000256" key="1">
    <source>
        <dbReference type="ARBA" id="ARBA00010954"/>
    </source>
</evidence>
<name>A0AAJ6YMG5_9HYME</name>
<evidence type="ECO:0000313" key="2">
    <source>
        <dbReference type="Proteomes" id="UP000695007"/>
    </source>
</evidence>
<accession>A0AAJ6YMG5</accession>
<organism evidence="2 3">
    <name type="scientific">Ceratosolen solmsi marchali</name>
    <dbReference type="NCBI Taxonomy" id="326594"/>
    <lineage>
        <taxon>Eukaryota</taxon>
        <taxon>Metazoa</taxon>
        <taxon>Ecdysozoa</taxon>
        <taxon>Arthropoda</taxon>
        <taxon>Hexapoda</taxon>
        <taxon>Insecta</taxon>
        <taxon>Pterygota</taxon>
        <taxon>Neoptera</taxon>
        <taxon>Endopterygota</taxon>
        <taxon>Hymenoptera</taxon>
        <taxon>Apocrita</taxon>
        <taxon>Proctotrupomorpha</taxon>
        <taxon>Chalcidoidea</taxon>
        <taxon>Agaonidae</taxon>
        <taxon>Agaoninae</taxon>
        <taxon>Ceratosolen</taxon>
    </lineage>
</organism>
<comment type="similarity">
    <text evidence="1">Belongs to the TCP11 family.</text>
</comment>
<dbReference type="GeneID" id="105364519"/>
<reference evidence="3" key="1">
    <citation type="submission" date="2025-08" db="UniProtKB">
        <authorList>
            <consortium name="RefSeq"/>
        </authorList>
    </citation>
    <scope>IDENTIFICATION</scope>
</reference>
<keyword evidence="2" id="KW-1185">Reference proteome</keyword>
<dbReference type="RefSeq" id="XP_011500753.1">
    <property type="nucleotide sequence ID" value="XM_011502451.1"/>
</dbReference>
<dbReference type="AlphaFoldDB" id="A0AAJ6YMG5"/>
<dbReference type="KEGG" id="csol:105364519"/>
<evidence type="ECO:0000313" key="3">
    <source>
        <dbReference type="RefSeq" id="XP_011500753.1"/>
    </source>
</evidence>
<dbReference type="PANTHER" id="PTHR12832:SF11">
    <property type="entry name" value="LD23868P"/>
    <property type="match status" value="1"/>
</dbReference>
<dbReference type="InterPro" id="IPR008862">
    <property type="entry name" value="Tcp11"/>
</dbReference>
<dbReference type="Proteomes" id="UP000695007">
    <property type="component" value="Unplaced"/>
</dbReference>
<dbReference type="Pfam" id="PF05794">
    <property type="entry name" value="Tcp11"/>
    <property type="match status" value="1"/>
</dbReference>
<proteinExistence type="inferred from homology"/>
<dbReference type="PANTHER" id="PTHR12832">
    <property type="entry name" value="TESTIS-SPECIFIC PROTEIN PBS13 T-COMPLEX 11"/>
    <property type="match status" value="1"/>
</dbReference>
<gene>
    <name evidence="3" type="primary">LOC105364519</name>
</gene>